<protein>
    <submittedName>
        <fullName evidence="1">Retrovirus-related pol polyprotein from transposon tnt 1-94</fullName>
    </submittedName>
</protein>
<sequence length="109" mass="12356">ITWIELLLRESGCFTSSIPILWCDNLSATYLTANPIFHSRTKHMEIDFHFVRDKVRAKSLSVRYVSSHDQVADALTKPLSKVRFLDLKSKLTVVPPPAQLEGVCKDNVT</sequence>
<dbReference type="AlphaFoldDB" id="A0A1J6JRF0"/>
<evidence type="ECO:0000313" key="2">
    <source>
        <dbReference type="Proteomes" id="UP000187609"/>
    </source>
</evidence>
<reference evidence="1" key="1">
    <citation type="submission" date="2016-11" db="EMBL/GenBank/DDBJ databases">
        <title>The genome of Nicotiana attenuata.</title>
        <authorList>
            <person name="Xu S."/>
            <person name="Brockmoeller T."/>
            <person name="Gaquerel E."/>
            <person name="Navarro A."/>
            <person name="Kuhl H."/>
            <person name="Gase K."/>
            <person name="Ling Z."/>
            <person name="Zhou W."/>
            <person name="Kreitzer C."/>
            <person name="Stanke M."/>
            <person name="Tang H."/>
            <person name="Lyons E."/>
            <person name="Pandey P."/>
            <person name="Pandey S.P."/>
            <person name="Timmermann B."/>
            <person name="Baldwin I.T."/>
        </authorList>
    </citation>
    <scope>NUCLEOTIDE SEQUENCE [LARGE SCALE GENOMIC DNA]</scope>
    <source>
        <strain evidence="1">UT</strain>
    </source>
</reference>
<comment type="caution">
    <text evidence="1">The sequence shown here is derived from an EMBL/GenBank/DDBJ whole genome shotgun (WGS) entry which is preliminary data.</text>
</comment>
<dbReference type="OMA" id="QCTIARS"/>
<dbReference type="CDD" id="cd09272">
    <property type="entry name" value="RNase_HI_RT_Ty1"/>
    <property type="match status" value="1"/>
</dbReference>
<accession>A0A1J6JRF0</accession>
<dbReference type="STRING" id="49451.A0A1J6JRF0"/>
<name>A0A1J6JRF0_NICAT</name>
<feature type="non-terminal residue" evidence="1">
    <location>
        <position position="1"/>
    </location>
</feature>
<dbReference type="Gramene" id="OIT19116">
    <property type="protein sequence ID" value="OIT19116"/>
    <property type="gene ID" value="A4A49_64144"/>
</dbReference>
<proteinExistence type="predicted"/>
<dbReference type="EMBL" id="MJEQ01010180">
    <property type="protein sequence ID" value="OIT19116.1"/>
    <property type="molecule type" value="Genomic_DNA"/>
</dbReference>
<gene>
    <name evidence="1" type="primary">POLX_74</name>
    <name evidence="1" type="ORF">A4A49_64144</name>
</gene>
<evidence type="ECO:0000313" key="1">
    <source>
        <dbReference type="EMBL" id="OIT19116.1"/>
    </source>
</evidence>
<organism evidence="1 2">
    <name type="scientific">Nicotiana attenuata</name>
    <name type="common">Coyote tobacco</name>
    <dbReference type="NCBI Taxonomy" id="49451"/>
    <lineage>
        <taxon>Eukaryota</taxon>
        <taxon>Viridiplantae</taxon>
        <taxon>Streptophyta</taxon>
        <taxon>Embryophyta</taxon>
        <taxon>Tracheophyta</taxon>
        <taxon>Spermatophyta</taxon>
        <taxon>Magnoliopsida</taxon>
        <taxon>eudicotyledons</taxon>
        <taxon>Gunneridae</taxon>
        <taxon>Pentapetalae</taxon>
        <taxon>asterids</taxon>
        <taxon>lamiids</taxon>
        <taxon>Solanales</taxon>
        <taxon>Solanaceae</taxon>
        <taxon>Nicotianoideae</taxon>
        <taxon>Nicotianeae</taxon>
        <taxon>Nicotiana</taxon>
    </lineage>
</organism>
<dbReference type="Proteomes" id="UP000187609">
    <property type="component" value="Unassembled WGS sequence"/>
</dbReference>
<keyword evidence="2" id="KW-1185">Reference proteome</keyword>